<comment type="caution">
    <text evidence="2">The sequence shown here is derived from an EMBL/GenBank/DDBJ whole genome shotgun (WGS) entry which is preliminary data.</text>
</comment>
<feature type="region of interest" description="Disordered" evidence="1">
    <location>
        <begin position="372"/>
        <end position="444"/>
    </location>
</feature>
<reference evidence="2" key="1">
    <citation type="submission" date="2023-03" db="EMBL/GenBank/DDBJ databases">
        <title>Massive genome expansion in bonnet fungi (Mycena s.s.) driven by repeated elements and novel gene families across ecological guilds.</title>
        <authorList>
            <consortium name="Lawrence Berkeley National Laboratory"/>
            <person name="Harder C.B."/>
            <person name="Miyauchi S."/>
            <person name="Viragh M."/>
            <person name="Kuo A."/>
            <person name="Thoen E."/>
            <person name="Andreopoulos B."/>
            <person name="Lu D."/>
            <person name="Skrede I."/>
            <person name="Drula E."/>
            <person name="Henrissat B."/>
            <person name="Morin E."/>
            <person name="Kohler A."/>
            <person name="Barry K."/>
            <person name="LaButti K."/>
            <person name="Morin E."/>
            <person name="Salamov A."/>
            <person name="Lipzen A."/>
            <person name="Mereny Z."/>
            <person name="Hegedus B."/>
            <person name="Baldrian P."/>
            <person name="Stursova M."/>
            <person name="Weitz H."/>
            <person name="Taylor A."/>
            <person name="Grigoriev I.V."/>
            <person name="Nagy L.G."/>
            <person name="Martin F."/>
            <person name="Kauserud H."/>
        </authorList>
    </citation>
    <scope>NUCLEOTIDE SEQUENCE</scope>
    <source>
        <strain evidence="2">CBHHK173m</strain>
    </source>
</reference>
<dbReference type="EMBL" id="JARJCN010000030">
    <property type="protein sequence ID" value="KAJ7086806.1"/>
    <property type="molecule type" value="Genomic_DNA"/>
</dbReference>
<organism evidence="2 3">
    <name type="scientific">Mycena belliarum</name>
    <dbReference type="NCBI Taxonomy" id="1033014"/>
    <lineage>
        <taxon>Eukaryota</taxon>
        <taxon>Fungi</taxon>
        <taxon>Dikarya</taxon>
        <taxon>Basidiomycota</taxon>
        <taxon>Agaricomycotina</taxon>
        <taxon>Agaricomycetes</taxon>
        <taxon>Agaricomycetidae</taxon>
        <taxon>Agaricales</taxon>
        <taxon>Marasmiineae</taxon>
        <taxon>Mycenaceae</taxon>
        <taxon>Mycena</taxon>
    </lineage>
</organism>
<evidence type="ECO:0000313" key="2">
    <source>
        <dbReference type="EMBL" id="KAJ7086806.1"/>
    </source>
</evidence>
<evidence type="ECO:0000256" key="1">
    <source>
        <dbReference type="SAM" id="MobiDB-lite"/>
    </source>
</evidence>
<protein>
    <submittedName>
        <fullName evidence="2">Uncharacterized protein</fullName>
    </submittedName>
</protein>
<evidence type="ECO:0000313" key="3">
    <source>
        <dbReference type="Proteomes" id="UP001222325"/>
    </source>
</evidence>
<dbReference type="AlphaFoldDB" id="A0AAD6U1H0"/>
<feature type="region of interest" description="Disordered" evidence="1">
    <location>
        <begin position="516"/>
        <end position="538"/>
    </location>
</feature>
<proteinExistence type="predicted"/>
<gene>
    <name evidence="2" type="ORF">B0H15DRAFT_801452</name>
</gene>
<dbReference type="Proteomes" id="UP001222325">
    <property type="component" value="Unassembled WGS sequence"/>
</dbReference>
<name>A0AAD6U1H0_9AGAR</name>
<accession>A0AAD6U1H0</accession>
<feature type="region of interest" description="Disordered" evidence="1">
    <location>
        <begin position="551"/>
        <end position="620"/>
    </location>
</feature>
<sequence length="916" mass="101769">MSQPLPRPHYPGTDSRIFTTARLLSFQGFDECPVVDDGMLFRLPPILSFHSRVVTVAGRKWMIWSANSIQDPYYPGPRASQGIVFRDPDSTQRRYDGRGGRWDYTRVPQTYSAIRPWLGFIRREGWSGAHDVEFTPVHSVWDTTSAYQVGRLQDAFLSRMVARNTDLDRQMFELLPQILYRRTTLCPYRPKFPTRDVMAGLAAVEEYERAVDLAAECQAGMKEKDAWITMVRLWLAQPFPEPYVLQQLSIMPADEEYLGVWINGAPAEDPLWFLTTAAVPCFVISEIAEGTPVDQVANGFLAGTDVGSMREAYEFDRIGIRGGVSTPTELRTSAATPLARTPFDRRRATLRWQMDVPEGRWLAATVFDTSAAPPSHIPSLASSSESAPMDEDRGSPTPSGYGPMAPPVAPPARSAGPWTVFVEDDDEDGETRMKKRGGRHKGKADLEGEQEMWYDRTLKRKLIFDDLPPAPDGLPSDEEYGRPVPEWPFGMDSNGNWLPDIPSMWMYRREAPTPERIGEQPPILSRAPSTAQEERPVEVPLRGDLSRIFEDDIAPAVPNSPTPSDWTERPLSEAVLSREATPPSEEGTVSPPDIRMSSPISERSTPEVEQPPIRDCEGRDPTTRVLLRGIPPSWTADSLRRWTRTIGQQDNPLRLRRAFRVVRSPRIDALIEFFDNHDAQPSSSAERWTIATTTEGPSQVLQDSIPTSPCPRSPDFPLRSLVARAAPLPVPFASPTIAVPISSTIPASTKNVPASASFASPSVPTSTTLSITHAAVLERAPQARSIPVPGEIPVPEGETALTFARAWPTAATSLAHTRMARGASDTPRLPPSDSVFSSATSSFPARKVPIECSLQKVEYSSKEFAKETEILGRAVPYIPPFDWSDEDIDWFIDDEFSGGDMDVDMDTDWEDDLGKQ</sequence>
<keyword evidence="3" id="KW-1185">Reference proteome</keyword>
<feature type="compositionally biased region" description="Basic residues" evidence="1">
    <location>
        <begin position="433"/>
        <end position="442"/>
    </location>
</feature>